<dbReference type="EMBL" id="AMZH03001373">
    <property type="protein sequence ID" value="RRT79521.1"/>
    <property type="molecule type" value="Genomic_DNA"/>
</dbReference>
<proteinExistence type="predicted"/>
<accession>A0A427ATI6</accession>
<dbReference type="AlphaFoldDB" id="A0A427ATI6"/>
<protein>
    <submittedName>
        <fullName evidence="1">Uncharacterized protein</fullName>
    </submittedName>
</protein>
<organism evidence="1 2">
    <name type="scientific">Ensete ventricosum</name>
    <name type="common">Abyssinian banana</name>
    <name type="synonym">Musa ensete</name>
    <dbReference type="NCBI Taxonomy" id="4639"/>
    <lineage>
        <taxon>Eukaryota</taxon>
        <taxon>Viridiplantae</taxon>
        <taxon>Streptophyta</taxon>
        <taxon>Embryophyta</taxon>
        <taxon>Tracheophyta</taxon>
        <taxon>Spermatophyta</taxon>
        <taxon>Magnoliopsida</taxon>
        <taxon>Liliopsida</taxon>
        <taxon>Zingiberales</taxon>
        <taxon>Musaceae</taxon>
        <taxon>Ensete</taxon>
    </lineage>
</organism>
<evidence type="ECO:0000313" key="2">
    <source>
        <dbReference type="Proteomes" id="UP000287651"/>
    </source>
</evidence>
<dbReference type="Proteomes" id="UP000287651">
    <property type="component" value="Unassembled WGS sequence"/>
</dbReference>
<gene>
    <name evidence="1" type="ORF">B296_00023237</name>
</gene>
<sequence>MVGTTVEPFVSRVVRVGNLIFYYLRRCFWDPNSDRHARLPLSFSPSQYYFGLFGGDYFSFDNGGIGDRSSCSVGFRFVPPCPILESVAPSALNERRCGFSSLFILCPTTCPFFQWLSIGGGVIASCFESSKVRFFFDFLPYSYPFPVLDGSCRRTPDSGESDGIT</sequence>
<evidence type="ECO:0000313" key="1">
    <source>
        <dbReference type="EMBL" id="RRT79521.1"/>
    </source>
</evidence>
<reference evidence="1 2" key="1">
    <citation type="journal article" date="2014" name="Agronomy (Basel)">
        <title>A Draft Genome Sequence for Ensete ventricosum, the Drought-Tolerant Tree Against Hunger.</title>
        <authorList>
            <person name="Harrison J."/>
            <person name="Moore K.A."/>
            <person name="Paszkiewicz K."/>
            <person name="Jones T."/>
            <person name="Grant M."/>
            <person name="Ambacheew D."/>
            <person name="Muzemil S."/>
            <person name="Studholme D.J."/>
        </authorList>
    </citation>
    <scope>NUCLEOTIDE SEQUENCE [LARGE SCALE GENOMIC DNA]</scope>
</reference>
<name>A0A427ATI6_ENSVE</name>
<comment type="caution">
    <text evidence="1">The sequence shown here is derived from an EMBL/GenBank/DDBJ whole genome shotgun (WGS) entry which is preliminary data.</text>
</comment>